<evidence type="ECO:0000313" key="4">
    <source>
        <dbReference type="Proteomes" id="UP000239833"/>
    </source>
</evidence>
<dbReference type="EMBL" id="CP019717">
    <property type="protein sequence ID" value="QHZ51919.1"/>
    <property type="molecule type" value="Genomic_DNA"/>
</dbReference>
<accession>A0A2L1TNA2</accession>
<proteinExistence type="predicted"/>
<dbReference type="RefSeq" id="WP_023484196.1">
    <property type="nucleotide sequence ID" value="NZ_CP019651.1"/>
</dbReference>
<evidence type="ECO:0000256" key="1">
    <source>
        <dbReference type="SAM" id="SignalP"/>
    </source>
</evidence>
<dbReference type="EMBL" id="CP019655">
    <property type="protein sequence ID" value="AVF26487.1"/>
    <property type="molecule type" value="Genomic_DNA"/>
</dbReference>
<evidence type="ECO:0000313" key="2">
    <source>
        <dbReference type="EMBL" id="AVF26487.1"/>
    </source>
</evidence>
<accession>A0A6C0QT49</accession>
<dbReference type="Proteomes" id="UP000239833">
    <property type="component" value="Chromosome"/>
</dbReference>
<gene>
    <name evidence="2" type="ORF">ERICIII_02327</name>
    <name evidence="3" type="ORF">ERICV_02797</name>
</gene>
<reference evidence="2 5" key="2">
    <citation type="journal article" date="2020" name="Int. J. Med. Microbiol.">
        <title>Discovery of Paenibacillus larvae ERIC V: Phenotypic and genomic comparison to genotypes ERIC I-IV reveal different inventories of virulence factors which correlate with epidemiological prevalences of American Foulbrood.</title>
        <authorList>
            <person name="Beims H."/>
            <person name="Bunk B."/>
            <person name="Erler S."/>
            <person name="Mohr K.I."/>
            <person name="Sproer C."/>
            <person name="Pradella S."/>
            <person name="Gunther G."/>
            <person name="Rohde M."/>
            <person name="von der Ohe W."/>
            <person name="Steinert M."/>
        </authorList>
    </citation>
    <scope>NUCLEOTIDE SEQUENCE</scope>
    <source>
        <strain evidence="2">Eric_III</strain>
        <strain evidence="3">Eric_V</strain>
    </source>
</reference>
<accession>A0A8B6WWB9</accession>
<evidence type="ECO:0000313" key="5">
    <source>
        <dbReference type="Proteomes" id="UP000464330"/>
    </source>
</evidence>
<feature type="signal peptide" evidence="1">
    <location>
        <begin position="1"/>
        <end position="27"/>
    </location>
</feature>
<feature type="chain" id="PRO_5036044148" evidence="1">
    <location>
        <begin position="28"/>
        <end position="112"/>
    </location>
</feature>
<sequence length="112" mass="12327" precursor="true">MFLRKTLVLAAVGAALLGGFAVEGANAQDLSSKSTSSNMATLGTPNVVHIPEGSSYQLVYDEGYEYFFTERSKGEWSVSYKGKVQNFTSGSVYIDVYNRNGYLVAQYEIHTY</sequence>
<keyword evidence="1" id="KW-0732">Signal</keyword>
<dbReference type="AlphaFoldDB" id="A0A2L1TNA2"/>
<evidence type="ECO:0000313" key="3">
    <source>
        <dbReference type="EMBL" id="QHZ51919.1"/>
    </source>
</evidence>
<dbReference type="Proteomes" id="UP000464330">
    <property type="component" value="Chromosome"/>
</dbReference>
<protein>
    <submittedName>
        <fullName evidence="2">Uncharacterized protein</fullName>
    </submittedName>
</protein>
<name>A0A2L1TNA2_9BACL</name>
<organism evidence="2 4">
    <name type="scientific">Paenibacillus larvae subsp. larvae</name>
    <dbReference type="NCBI Taxonomy" id="147375"/>
    <lineage>
        <taxon>Bacteria</taxon>
        <taxon>Bacillati</taxon>
        <taxon>Bacillota</taxon>
        <taxon>Bacilli</taxon>
        <taxon>Bacillales</taxon>
        <taxon>Paenibacillaceae</taxon>
        <taxon>Paenibacillus</taxon>
    </lineage>
</organism>
<reference evidence="4" key="1">
    <citation type="submission" date="2017-02" db="EMBL/GenBank/DDBJ databases">
        <title>Delineation of Paenibacillus larvae strains originating from foulbrood outbreaks.</title>
        <authorList>
            <person name="Beims H."/>
            <person name="Bunk B."/>
            <person name="Sproeer C."/>
            <person name="Mohr K.I."/>
            <person name="Pradella S."/>
            <person name="Guenther G."/>
            <person name="Rohde M."/>
            <person name="von der Ohe W."/>
            <person name="Steinert M."/>
        </authorList>
    </citation>
    <scope>NUCLEOTIDE SEQUENCE [LARGE SCALE GENOMIC DNA]</scope>
    <source>
        <strain evidence="4">Eric_III</strain>
    </source>
</reference>
<dbReference type="GeneID" id="64219033"/>